<feature type="transmembrane region" description="Helical" evidence="1">
    <location>
        <begin position="16"/>
        <end position="35"/>
    </location>
</feature>
<keyword evidence="1" id="KW-0472">Membrane</keyword>
<keyword evidence="1" id="KW-1133">Transmembrane helix</keyword>
<organism evidence="2">
    <name type="scientific">marine sediment metagenome</name>
    <dbReference type="NCBI Taxonomy" id="412755"/>
    <lineage>
        <taxon>unclassified sequences</taxon>
        <taxon>metagenomes</taxon>
        <taxon>ecological metagenomes</taxon>
    </lineage>
</organism>
<reference evidence="2" key="1">
    <citation type="journal article" date="2014" name="Front. Microbiol.">
        <title>High frequency of phylogenetically diverse reductive dehalogenase-homologous genes in deep subseafloor sedimentary metagenomes.</title>
        <authorList>
            <person name="Kawai M."/>
            <person name="Futagami T."/>
            <person name="Toyoda A."/>
            <person name="Takaki Y."/>
            <person name="Nishi S."/>
            <person name="Hori S."/>
            <person name="Arai W."/>
            <person name="Tsubouchi T."/>
            <person name="Morono Y."/>
            <person name="Uchiyama I."/>
            <person name="Ito T."/>
            <person name="Fujiyama A."/>
            <person name="Inagaki F."/>
            <person name="Takami H."/>
        </authorList>
    </citation>
    <scope>NUCLEOTIDE SEQUENCE</scope>
    <source>
        <strain evidence="2">Expedition CK06-06</strain>
    </source>
</reference>
<keyword evidence="1" id="KW-0812">Transmembrane</keyword>
<sequence>MAGGFNIMSLRGKVKWYILGWATCLIIACAIIDIPDSKPTLCDYK</sequence>
<protein>
    <submittedName>
        <fullName evidence="2">Uncharacterized protein</fullName>
    </submittedName>
</protein>
<evidence type="ECO:0000313" key="2">
    <source>
        <dbReference type="EMBL" id="GAG55494.1"/>
    </source>
</evidence>
<comment type="caution">
    <text evidence="2">The sequence shown here is derived from an EMBL/GenBank/DDBJ whole genome shotgun (WGS) entry which is preliminary data.</text>
</comment>
<accession>X0YHL4</accession>
<evidence type="ECO:0000256" key="1">
    <source>
        <dbReference type="SAM" id="Phobius"/>
    </source>
</evidence>
<feature type="non-terminal residue" evidence="2">
    <location>
        <position position="45"/>
    </location>
</feature>
<dbReference type="AlphaFoldDB" id="X0YHL4"/>
<name>X0YHL4_9ZZZZ</name>
<dbReference type="EMBL" id="BART01005947">
    <property type="protein sequence ID" value="GAG55494.1"/>
    <property type="molecule type" value="Genomic_DNA"/>
</dbReference>
<proteinExistence type="predicted"/>
<gene>
    <name evidence="2" type="ORF">S01H4_13499</name>
</gene>